<dbReference type="RefSeq" id="XP_007400589.1">
    <property type="nucleotide sequence ID" value="XM_007400527.1"/>
</dbReference>
<dbReference type="SMART" id="SM00320">
    <property type="entry name" value="WD40"/>
    <property type="match status" value="5"/>
</dbReference>
<keyword evidence="2" id="KW-0677">Repeat</keyword>
<dbReference type="EMBL" id="JH930477">
    <property type="protein sequence ID" value="EKM51449.1"/>
    <property type="molecule type" value="Genomic_DNA"/>
</dbReference>
<name>K5VXX6_PHACS</name>
<dbReference type="PANTHER" id="PTHR15622:SF2">
    <property type="entry name" value="U4_U6 SMALL NUCLEAR RIBONUCLEOPROTEIN PRP4"/>
    <property type="match status" value="1"/>
</dbReference>
<dbReference type="HOGENOM" id="CLU_000288_57_36_1"/>
<dbReference type="InterPro" id="IPR019775">
    <property type="entry name" value="WD40_repeat_CS"/>
</dbReference>
<dbReference type="Proteomes" id="UP000008370">
    <property type="component" value="Unassembled WGS sequence"/>
</dbReference>
<keyword evidence="6" id="KW-1185">Reference proteome</keyword>
<dbReference type="InterPro" id="IPR001680">
    <property type="entry name" value="WD40_rpt"/>
</dbReference>
<dbReference type="KEGG" id="pco:PHACADRAFT_263585"/>
<feature type="repeat" description="WD" evidence="4">
    <location>
        <begin position="106"/>
        <end position="148"/>
    </location>
</feature>
<protein>
    <submittedName>
        <fullName evidence="5">Uncharacterized protein</fullName>
    </submittedName>
</protein>
<evidence type="ECO:0000256" key="1">
    <source>
        <dbReference type="ARBA" id="ARBA00022574"/>
    </source>
</evidence>
<dbReference type="PROSITE" id="PS50294">
    <property type="entry name" value="WD_REPEATS_REGION"/>
    <property type="match status" value="2"/>
</dbReference>
<dbReference type="GeneID" id="18918593"/>
<dbReference type="InParanoid" id="K5VXX6"/>
<keyword evidence="3" id="KW-0833">Ubl conjugation pathway</keyword>
<organism evidence="5 6">
    <name type="scientific">Phanerochaete carnosa (strain HHB-10118-sp)</name>
    <name type="common">White-rot fungus</name>
    <name type="synonym">Peniophora carnosa</name>
    <dbReference type="NCBI Taxonomy" id="650164"/>
    <lineage>
        <taxon>Eukaryota</taxon>
        <taxon>Fungi</taxon>
        <taxon>Dikarya</taxon>
        <taxon>Basidiomycota</taxon>
        <taxon>Agaricomycotina</taxon>
        <taxon>Agaricomycetes</taxon>
        <taxon>Polyporales</taxon>
        <taxon>Phanerochaetaceae</taxon>
        <taxon>Phanerochaete</taxon>
    </lineage>
</organism>
<dbReference type="InterPro" id="IPR015943">
    <property type="entry name" value="WD40/YVTN_repeat-like_dom_sf"/>
</dbReference>
<dbReference type="PROSITE" id="PS00678">
    <property type="entry name" value="WD_REPEATS_1"/>
    <property type="match status" value="1"/>
</dbReference>
<dbReference type="InterPro" id="IPR051983">
    <property type="entry name" value="WSB_SOCS-box_domain"/>
</dbReference>
<dbReference type="GO" id="GO:0000209">
    <property type="term" value="P:protein polyubiquitination"/>
    <property type="evidence" value="ECO:0007669"/>
    <property type="project" value="TreeGrafter"/>
</dbReference>
<dbReference type="Gene3D" id="2.130.10.10">
    <property type="entry name" value="YVTN repeat-like/Quinoprotein amine dehydrogenase"/>
    <property type="match status" value="2"/>
</dbReference>
<feature type="repeat" description="WD" evidence="4">
    <location>
        <begin position="149"/>
        <end position="190"/>
    </location>
</feature>
<evidence type="ECO:0000313" key="5">
    <source>
        <dbReference type="EMBL" id="EKM51449.1"/>
    </source>
</evidence>
<evidence type="ECO:0000256" key="3">
    <source>
        <dbReference type="ARBA" id="ARBA00022786"/>
    </source>
</evidence>
<dbReference type="AlphaFoldDB" id="K5VXX6"/>
<dbReference type="PANTHER" id="PTHR15622">
    <property type="entry name" value="WD40 REPEAT PROTEIN"/>
    <property type="match status" value="1"/>
</dbReference>
<evidence type="ECO:0000256" key="2">
    <source>
        <dbReference type="ARBA" id="ARBA00022737"/>
    </source>
</evidence>
<evidence type="ECO:0000256" key="4">
    <source>
        <dbReference type="PROSITE-ProRule" id="PRU00221"/>
    </source>
</evidence>
<dbReference type="InterPro" id="IPR036322">
    <property type="entry name" value="WD40_repeat_dom_sf"/>
</dbReference>
<dbReference type="FunCoup" id="K5VXX6">
    <property type="interactions" value="164"/>
</dbReference>
<dbReference type="Pfam" id="PF00400">
    <property type="entry name" value="WD40"/>
    <property type="match status" value="2"/>
</dbReference>
<evidence type="ECO:0000313" key="6">
    <source>
        <dbReference type="Proteomes" id="UP000008370"/>
    </source>
</evidence>
<dbReference type="OrthoDB" id="10260946at2759"/>
<dbReference type="STRING" id="650164.K5VXX6"/>
<dbReference type="PROSITE" id="PS50082">
    <property type="entry name" value="WD_REPEATS_2"/>
    <property type="match status" value="2"/>
</dbReference>
<dbReference type="SUPFAM" id="SSF50978">
    <property type="entry name" value="WD40 repeat-like"/>
    <property type="match status" value="1"/>
</dbReference>
<sequence>MQDVIRHERERAVARRITAPDLAKWPNSSLDRAGYLVDWHIFVGPDARTLKLKQLAFTSTRHQRAVCMCHALSADGKFLAASFDTSASDIFVWRLPDGLLVQCLRNQGHSKPVRSLSFSPNGPTLVSLGSYDETVIIWDVQRGCVLRHLIGHHSRVASSAYSLNGALVATADMTKIMKIWDTSTGACLCSFNLNEHVYQITFSLDSSRLWIRAGLLYFLYDVQSYNRITVLRHKRDNPVGFSMSRQGDRIVTGTYHGNGVTIRDAVTGRELLTVDDERKLVTPVAFSPDGAEVLVVCQGSRMALAFDSRTGQRRHTFELSHVPHHIAYSPNGDYVVLAGHRGSLEVYNAKSRTFVGKSEGFWDDAVLQEVVFLPDSQTILSHFSRTPGSHEPLRLCNIQDVVRLR</sequence>
<accession>K5VXX6</accession>
<proteinExistence type="predicted"/>
<keyword evidence="1 4" id="KW-0853">WD repeat</keyword>
<reference evidence="5 6" key="1">
    <citation type="journal article" date="2012" name="BMC Genomics">
        <title>Comparative genomics of the white-rot fungi, Phanerochaete carnosa and P. chrysosporium, to elucidate the genetic basis of the distinct wood types they colonize.</title>
        <authorList>
            <person name="Suzuki H."/>
            <person name="MacDonald J."/>
            <person name="Syed K."/>
            <person name="Salamov A."/>
            <person name="Hori C."/>
            <person name="Aerts A."/>
            <person name="Henrissat B."/>
            <person name="Wiebenga A."/>
            <person name="vanKuyk P.A."/>
            <person name="Barry K."/>
            <person name="Lindquist E."/>
            <person name="LaButti K."/>
            <person name="Lapidus A."/>
            <person name="Lucas S."/>
            <person name="Coutinho P."/>
            <person name="Gong Y."/>
            <person name="Samejima M."/>
            <person name="Mahadevan R."/>
            <person name="Abou-Zaid M."/>
            <person name="de Vries R.P."/>
            <person name="Igarashi K."/>
            <person name="Yadav J.S."/>
            <person name="Grigoriev I.V."/>
            <person name="Master E.R."/>
        </authorList>
    </citation>
    <scope>NUCLEOTIDE SEQUENCE [LARGE SCALE GENOMIC DNA]</scope>
    <source>
        <strain evidence="5 6">HHB-10118-sp</strain>
    </source>
</reference>
<gene>
    <name evidence="5" type="ORF">PHACADRAFT_263585</name>
</gene>